<evidence type="ECO:0000313" key="2">
    <source>
        <dbReference type="EMBL" id="ETM02319.1"/>
    </source>
</evidence>
<protein>
    <submittedName>
        <fullName evidence="2">Uncharacterized protein</fullName>
    </submittedName>
</protein>
<dbReference type="Proteomes" id="UP000054423">
    <property type="component" value="Unassembled WGS sequence"/>
</dbReference>
<dbReference type="AlphaFoldDB" id="W2LXU1"/>
<evidence type="ECO:0000256" key="1">
    <source>
        <dbReference type="SAM" id="MobiDB-lite"/>
    </source>
</evidence>
<reference evidence="2" key="1">
    <citation type="submission" date="2013-11" db="EMBL/GenBank/DDBJ databases">
        <title>The Genome Sequence of Phytophthora parasitica CHvinca01.</title>
        <authorList>
            <consortium name="The Broad Institute Genomics Platform"/>
            <person name="Russ C."/>
            <person name="Tyler B."/>
            <person name="Panabieres F."/>
            <person name="Shan W."/>
            <person name="Tripathy S."/>
            <person name="Grunwald N."/>
            <person name="Machado M."/>
            <person name="Johnson C.S."/>
            <person name="Arredondo F."/>
            <person name="Hong C."/>
            <person name="Coffey M."/>
            <person name="Young S.K."/>
            <person name="Zeng Q."/>
            <person name="Gargeya S."/>
            <person name="Fitzgerald M."/>
            <person name="Abouelleil A."/>
            <person name="Alvarado L."/>
            <person name="Chapman S.B."/>
            <person name="Gainer-Dewar J."/>
            <person name="Goldberg J."/>
            <person name="Griggs A."/>
            <person name="Gujja S."/>
            <person name="Hansen M."/>
            <person name="Howarth C."/>
            <person name="Imamovic A."/>
            <person name="Ireland A."/>
            <person name="Larimer J."/>
            <person name="McCowan C."/>
            <person name="Murphy C."/>
            <person name="Pearson M."/>
            <person name="Poon T.W."/>
            <person name="Priest M."/>
            <person name="Roberts A."/>
            <person name="Saif S."/>
            <person name="Shea T."/>
            <person name="Sykes S."/>
            <person name="Wortman J."/>
            <person name="Nusbaum C."/>
            <person name="Birren B."/>
        </authorList>
    </citation>
    <scope>NUCLEOTIDE SEQUENCE [LARGE SCALE GENOMIC DNA]</scope>
    <source>
        <strain evidence="2">CHvinca01</strain>
    </source>
</reference>
<sequence length="67" mass="7202">MAQPGRKTSSTKDHLVVNWWASRADHAIVMTKGAITVTPSNPANVGNYDDTSGFMAQRLPSDGVDTQ</sequence>
<feature type="region of interest" description="Disordered" evidence="1">
    <location>
        <begin position="48"/>
        <end position="67"/>
    </location>
</feature>
<accession>W2LXU1</accession>
<organism evidence="2">
    <name type="scientific">Phytophthora nicotianae</name>
    <name type="common">Potato buckeye rot agent</name>
    <name type="synonym">Phytophthora parasitica</name>
    <dbReference type="NCBI Taxonomy" id="4792"/>
    <lineage>
        <taxon>Eukaryota</taxon>
        <taxon>Sar</taxon>
        <taxon>Stramenopiles</taxon>
        <taxon>Oomycota</taxon>
        <taxon>Peronosporomycetes</taxon>
        <taxon>Peronosporales</taxon>
        <taxon>Peronosporaceae</taxon>
        <taxon>Phytophthora</taxon>
    </lineage>
</organism>
<dbReference type="EMBL" id="KI677436">
    <property type="protein sequence ID" value="ETM02319.1"/>
    <property type="molecule type" value="Genomic_DNA"/>
</dbReference>
<gene>
    <name evidence="2" type="ORF">L917_01198</name>
</gene>
<proteinExistence type="predicted"/>
<name>W2LXU1_PHYNI</name>